<dbReference type="CDD" id="cd01556">
    <property type="entry name" value="EPSP_synthase"/>
    <property type="match status" value="1"/>
</dbReference>
<evidence type="ECO:0000313" key="10">
    <source>
        <dbReference type="Proteomes" id="UP001597285"/>
    </source>
</evidence>
<gene>
    <name evidence="7 9" type="primary">aroA</name>
    <name evidence="9" type="ORF">ACFSBK_05520</name>
</gene>
<feature type="binding site" evidence="7">
    <location>
        <position position="21"/>
    </location>
    <ligand>
        <name>3-phosphoshikimate</name>
        <dbReference type="ChEBI" id="CHEBI:145989"/>
    </ligand>
</feature>
<evidence type="ECO:0000256" key="4">
    <source>
        <dbReference type="ARBA" id="ARBA00022679"/>
    </source>
</evidence>
<feature type="binding site" evidence="7">
    <location>
        <position position="22"/>
    </location>
    <ligand>
        <name>3-phosphoshikimate</name>
        <dbReference type="ChEBI" id="CHEBI:145989"/>
    </ligand>
</feature>
<feature type="active site" description="Proton acceptor" evidence="7">
    <location>
        <position position="313"/>
    </location>
</feature>
<evidence type="ECO:0000256" key="6">
    <source>
        <dbReference type="ARBA" id="ARBA00044633"/>
    </source>
</evidence>
<accession>A0ABW4NND7</accession>
<feature type="binding site" evidence="7">
    <location>
        <position position="172"/>
    </location>
    <ligand>
        <name>phosphoenolpyruvate</name>
        <dbReference type="ChEBI" id="CHEBI:58702"/>
    </ligand>
</feature>
<sequence length="436" mass="47922">MTDLILTPAKLSGAVTVPPSKSMAHRAVICAALSEGKSLLTNIEHSDDIIATIEAMRSLGASFNRKEAGLEVAGIDWEAETVNELEKDQSRTIDCNESGSTLRFLIPIATLFEGDTRFIGRGNLGTRPLEPYYQIFDRQGIAYTKQANQLHLTINGDLQPDLFELRGDVSSQFISGLLFALPLLKNDSKIVITTELESKGYIDLTLSMMQTFGIEVLNNDYRELIIKGNQRYQKQEYRIEGDYSQAAFFLCADALANQVVVQDLKPHSLQGDREIIAILERMGVEILSTPHALEGKPTGRLKAALIDGSQCPDIIPVVSLVAALSEGTTEIINAGRLRIKECDRLKAVTSELSKLGAVIFETADGLIIEGVEQLVGGVEVWSHKDHRIAMMLAIAATVCQEPIVLKDAECVSKSYPHFWEDYTMLGGNSHERCLGK</sequence>
<comment type="catalytic activity">
    <reaction evidence="6">
        <text>3-phosphoshikimate + phosphoenolpyruvate = 5-O-(1-carboxyvinyl)-3-phosphoshikimate + phosphate</text>
        <dbReference type="Rhea" id="RHEA:21256"/>
        <dbReference type="ChEBI" id="CHEBI:43474"/>
        <dbReference type="ChEBI" id="CHEBI:57701"/>
        <dbReference type="ChEBI" id="CHEBI:58702"/>
        <dbReference type="ChEBI" id="CHEBI:145989"/>
        <dbReference type="EC" id="2.5.1.19"/>
    </reaction>
    <physiologicalReaction direction="left-to-right" evidence="6">
        <dbReference type="Rhea" id="RHEA:21257"/>
    </physiologicalReaction>
</comment>
<feature type="binding site" evidence="7">
    <location>
        <position position="26"/>
    </location>
    <ligand>
        <name>3-phosphoshikimate</name>
        <dbReference type="ChEBI" id="CHEBI:145989"/>
    </ligand>
</feature>
<dbReference type="Proteomes" id="UP001597285">
    <property type="component" value="Unassembled WGS sequence"/>
</dbReference>
<protein>
    <recommendedName>
        <fullName evidence="7">3-phosphoshikimate 1-carboxyvinyltransferase</fullName>
        <ecNumber evidence="7">2.5.1.19</ecNumber>
    </recommendedName>
    <alternativeName>
        <fullName evidence="7">5-enolpyruvylshikimate-3-phosphate synthase</fullName>
        <shortName evidence="7">EPSP synthase</shortName>
        <shortName evidence="7">EPSPS</shortName>
    </alternativeName>
</protein>
<dbReference type="InterPro" id="IPR006264">
    <property type="entry name" value="EPSP_synthase"/>
</dbReference>
<comment type="caution">
    <text evidence="7">Lacks conserved residue(s) required for the propagation of feature annotation.</text>
</comment>
<reference evidence="10" key="1">
    <citation type="journal article" date="2019" name="Int. J. Syst. Evol. Microbiol.">
        <title>The Global Catalogue of Microorganisms (GCM) 10K type strain sequencing project: providing services to taxonomists for standard genome sequencing and annotation.</title>
        <authorList>
            <consortium name="The Broad Institute Genomics Platform"/>
            <consortium name="The Broad Institute Genome Sequencing Center for Infectious Disease"/>
            <person name="Wu L."/>
            <person name="Ma J."/>
        </authorList>
    </citation>
    <scope>NUCLEOTIDE SEQUENCE [LARGE SCALE GENOMIC DNA]</scope>
    <source>
        <strain evidence="10">KCTC 42143</strain>
    </source>
</reference>
<feature type="binding site" evidence="7">
    <location>
        <position position="21"/>
    </location>
    <ligand>
        <name>phosphoenolpyruvate</name>
        <dbReference type="ChEBI" id="CHEBI:58702"/>
    </ligand>
</feature>
<feature type="binding site" evidence="7">
    <location>
        <position position="413"/>
    </location>
    <ligand>
        <name>phosphoenolpyruvate</name>
        <dbReference type="ChEBI" id="CHEBI:58702"/>
    </ligand>
</feature>
<feature type="binding site" evidence="7">
    <location>
        <position position="198"/>
    </location>
    <ligand>
        <name>3-phosphoshikimate</name>
        <dbReference type="ChEBI" id="CHEBI:145989"/>
    </ligand>
</feature>
<dbReference type="GO" id="GO:0003866">
    <property type="term" value="F:3-phosphoshikimate 1-carboxyvinyltransferase activity"/>
    <property type="evidence" value="ECO:0007669"/>
    <property type="project" value="UniProtKB-EC"/>
</dbReference>
<evidence type="ECO:0000256" key="2">
    <source>
        <dbReference type="ARBA" id="ARBA00009948"/>
    </source>
</evidence>
<keyword evidence="4 7" id="KW-0808">Transferase</keyword>
<organism evidence="9 10">
    <name type="scientific">Carnobacterium antarcticum</name>
    <dbReference type="NCBI Taxonomy" id="2126436"/>
    <lineage>
        <taxon>Bacteria</taxon>
        <taxon>Bacillati</taxon>
        <taxon>Bacillota</taxon>
        <taxon>Bacilli</taxon>
        <taxon>Lactobacillales</taxon>
        <taxon>Carnobacteriaceae</taxon>
        <taxon>Carnobacterium</taxon>
    </lineage>
</organism>
<keyword evidence="10" id="KW-1185">Reference proteome</keyword>
<dbReference type="RefSeq" id="WP_058918488.1">
    <property type="nucleotide sequence ID" value="NZ_JBHSQC010000025.1"/>
</dbReference>
<dbReference type="PANTHER" id="PTHR21090">
    <property type="entry name" value="AROM/DEHYDROQUINATE SYNTHASE"/>
    <property type="match status" value="1"/>
</dbReference>
<evidence type="ECO:0000256" key="5">
    <source>
        <dbReference type="ARBA" id="ARBA00023141"/>
    </source>
</evidence>
<dbReference type="InterPro" id="IPR013792">
    <property type="entry name" value="RNA3'P_cycl/enolpyr_Trfase_a/b"/>
</dbReference>
<keyword evidence="3 7" id="KW-0028">Amino-acid biosynthesis</keyword>
<comment type="function">
    <text evidence="7">Catalyzes the transfer of the enolpyruvyl moiety of phosphoenolpyruvate (PEP) to the 5-hydroxyl of shikimate-3-phosphate (S3P) to produce enolpyruvyl shikimate-3-phosphate and inorganic phosphate.</text>
</comment>
<feature type="binding site" evidence="7">
    <location>
        <position position="171"/>
    </location>
    <ligand>
        <name>3-phosphoshikimate</name>
        <dbReference type="ChEBI" id="CHEBI:145989"/>
    </ligand>
</feature>
<feature type="binding site" evidence="7">
    <location>
        <position position="127"/>
    </location>
    <ligand>
        <name>phosphoenolpyruvate</name>
        <dbReference type="ChEBI" id="CHEBI:58702"/>
    </ligand>
</feature>
<dbReference type="Pfam" id="PF00275">
    <property type="entry name" value="EPSP_synthase"/>
    <property type="match status" value="1"/>
</dbReference>
<dbReference type="SUPFAM" id="SSF55205">
    <property type="entry name" value="EPT/RTPC-like"/>
    <property type="match status" value="1"/>
</dbReference>
<keyword evidence="7" id="KW-0963">Cytoplasm</keyword>
<feature type="binding site" evidence="7">
    <location>
        <position position="344"/>
    </location>
    <ligand>
        <name>phosphoenolpyruvate</name>
        <dbReference type="ChEBI" id="CHEBI:58702"/>
    </ligand>
</feature>
<dbReference type="HAMAP" id="MF_00210">
    <property type="entry name" value="EPSP_synth"/>
    <property type="match status" value="1"/>
</dbReference>
<dbReference type="NCBIfam" id="TIGR01356">
    <property type="entry name" value="aroA"/>
    <property type="match status" value="1"/>
</dbReference>
<comment type="pathway">
    <text evidence="1 7">Metabolic intermediate biosynthesis; chorismate biosynthesis; chorismate from D-erythrose 4-phosphate and phosphoenolpyruvate: step 6/7.</text>
</comment>
<dbReference type="EMBL" id="JBHUFF010000013">
    <property type="protein sequence ID" value="MFD1799306.1"/>
    <property type="molecule type" value="Genomic_DNA"/>
</dbReference>
<feature type="binding site" evidence="7">
    <location>
        <position position="387"/>
    </location>
    <ligand>
        <name>phosphoenolpyruvate</name>
        <dbReference type="ChEBI" id="CHEBI:58702"/>
    </ligand>
</feature>
<name>A0ABW4NND7_9LACT</name>
<dbReference type="PANTHER" id="PTHR21090:SF5">
    <property type="entry name" value="PENTAFUNCTIONAL AROM POLYPEPTIDE"/>
    <property type="match status" value="1"/>
</dbReference>
<evidence type="ECO:0000313" key="9">
    <source>
        <dbReference type="EMBL" id="MFD1799306.1"/>
    </source>
</evidence>
<comment type="subcellular location">
    <subcellularLocation>
        <location evidence="7">Cytoplasm</location>
    </subcellularLocation>
</comment>
<dbReference type="PROSITE" id="PS00885">
    <property type="entry name" value="EPSP_SYNTHASE_2"/>
    <property type="match status" value="1"/>
</dbReference>
<comment type="caution">
    <text evidence="9">The sequence shown here is derived from an EMBL/GenBank/DDBJ whole genome shotgun (WGS) entry which is preliminary data.</text>
</comment>
<dbReference type="PIRSF" id="PIRSF000505">
    <property type="entry name" value="EPSPS"/>
    <property type="match status" value="1"/>
</dbReference>
<proteinExistence type="inferred from homology"/>
<dbReference type="Gene3D" id="3.65.10.10">
    <property type="entry name" value="Enolpyruvate transferase domain"/>
    <property type="match status" value="2"/>
</dbReference>
<evidence type="ECO:0000259" key="8">
    <source>
        <dbReference type="Pfam" id="PF00275"/>
    </source>
</evidence>
<comment type="similarity">
    <text evidence="2 7">Belongs to the EPSP synthase family.</text>
</comment>
<feature type="binding site" evidence="7">
    <location>
        <position position="170"/>
    </location>
    <ligand>
        <name>3-phosphoshikimate</name>
        <dbReference type="ChEBI" id="CHEBI:145989"/>
    </ligand>
</feature>
<dbReference type="InterPro" id="IPR001986">
    <property type="entry name" value="Enolpyruvate_Tfrase_dom"/>
</dbReference>
<dbReference type="InterPro" id="IPR036968">
    <property type="entry name" value="Enolpyruvate_Tfrase_sf"/>
</dbReference>
<comment type="subunit">
    <text evidence="7">Monomer.</text>
</comment>
<feature type="domain" description="Enolpyruvate transferase" evidence="8">
    <location>
        <begin position="8"/>
        <end position="420"/>
    </location>
</feature>
<evidence type="ECO:0000256" key="3">
    <source>
        <dbReference type="ARBA" id="ARBA00022605"/>
    </source>
</evidence>
<feature type="binding site" evidence="7">
    <location>
        <position position="99"/>
    </location>
    <ligand>
        <name>phosphoenolpyruvate</name>
        <dbReference type="ChEBI" id="CHEBI:58702"/>
    </ligand>
</feature>
<feature type="binding site" evidence="7">
    <location>
        <position position="172"/>
    </location>
    <ligand>
        <name>3-phosphoshikimate</name>
        <dbReference type="ChEBI" id="CHEBI:145989"/>
    </ligand>
</feature>
<dbReference type="EC" id="2.5.1.19" evidence="7"/>
<evidence type="ECO:0000256" key="7">
    <source>
        <dbReference type="HAMAP-Rule" id="MF_00210"/>
    </source>
</evidence>
<feature type="binding site" evidence="7">
    <location>
        <position position="340"/>
    </location>
    <ligand>
        <name>3-phosphoshikimate</name>
        <dbReference type="ChEBI" id="CHEBI:145989"/>
    </ligand>
</feature>
<dbReference type="InterPro" id="IPR023193">
    <property type="entry name" value="EPSP_synthase_CS"/>
</dbReference>
<evidence type="ECO:0000256" key="1">
    <source>
        <dbReference type="ARBA" id="ARBA00004811"/>
    </source>
</evidence>
<keyword evidence="5 7" id="KW-0057">Aromatic amino acid biosynthesis</keyword>
<feature type="binding site" evidence="7">
    <location>
        <position position="313"/>
    </location>
    <ligand>
        <name>3-phosphoshikimate</name>
        <dbReference type="ChEBI" id="CHEBI:145989"/>
    </ligand>
</feature>